<evidence type="ECO:0000256" key="1">
    <source>
        <dbReference type="ARBA" id="ARBA00013194"/>
    </source>
</evidence>
<dbReference type="Gene3D" id="2.40.100.10">
    <property type="entry name" value="Cyclophilin-like"/>
    <property type="match status" value="1"/>
</dbReference>
<dbReference type="InParanoid" id="A0A2G4YQY9"/>
<evidence type="ECO:0000313" key="6">
    <source>
        <dbReference type="EMBL" id="PHZ84733.1"/>
    </source>
</evidence>
<dbReference type="EC" id="5.2.1.8" evidence="1"/>
<dbReference type="Proteomes" id="UP000229730">
    <property type="component" value="Unassembled WGS sequence"/>
</dbReference>
<dbReference type="Pfam" id="PF00160">
    <property type="entry name" value="Pro_isomerase"/>
    <property type="match status" value="1"/>
</dbReference>
<dbReference type="InterPro" id="IPR002130">
    <property type="entry name" value="Cyclophilin-type_PPIase_dom"/>
</dbReference>
<dbReference type="AlphaFoldDB" id="A0A2G4YQY9"/>
<feature type="region of interest" description="Disordered" evidence="4">
    <location>
        <begin position="100"/>
        <end position="130"/>
    </location>
</feature>
<dbReference type="FunCoup" id="A0A2G4YQY9">
    <property type="interactions" value="464"/>
</dbReference>
<feature type="compositionally biased region" description="Polar residues" evidence="4">
    <location>
        <begin position="115"/>
        <end position="128"/>
    </location>
</feature>
<proteinExistence type="predicted"/>
<evidence type="ECO:0000256" key="4">
    <source>
        <dbReference type="SAM" id="MobiDB-lite"/>
    </source>
</evidence>
<dbReference type="EMBL" id="PDEM01000023">
    <property type="protein sequence ID" value="PHZ84733.1"/>
    <property type="molecule type" value="Genomic_DNA"/>
</dbReference>
<dbReference type="PROSITE" id="PS50072">
    <property type="entry name" value="CSA_PPIASE_2"/>
    <property type="match status" value="1"/>
</dbReference>
<organism evidence="6 7">
    <name type="scientific">Paremcibacter congregatus</name>
    <dbReference type="NCBI Taxonomy" id="2043170"/>
    <lineage>
        <taxon>Bacteria</taxon>
        <taxon>Pseudomonadati</taxon>
        <taxon>Pseudomonadota</taxon>
        <taxon>Alphaproteobacteria</taxon>
        <taxon>Emcibacterales</taxon>
        <taxon>Emcibacteraceae</taxon>
        <taxon>Paremcibacter</taxon>
    </lineage>
</organism>
<dbReference type="OrthoDB" id="9807797at2"/>
<evidence type="ECO:0000256" key="3">
    <source>
        <dbReference type="ARBA" id="ARBA00023235"/>
    </source>
</evidence>
<name>A0A2G4YQY9_9PROT</name>
<dbReference type="GO" id="GO:0003755">
    <property type="term" value="F:peptidyl-prolyl cis-trans isomerase activity"/>
    <property type="evidence" value="ECO:0007669"/>
    <property type="project" value="UniProtKB-KW"/>
</dbReference>
<accession>A0A2G4YQY9</accession>
<evidence type="ECO:0000313" key="7">
    <source>
        <dbReference type="Proteomes" id="UP000229730"/>
    </source>
</evidence>
<keyword evidence="2" id="KW-0697">Rotamase</keyword>
<comment type="caution">
    <text evidence="6">The sequence shown here is derived from an EMBL/GenBank/DDBJ whole genome shotgun (WGS) entry which is preliminary data.</text>
</comment>
<reference evidence="6 7" key="1">
    <citation type="submission" date="2017-10" db="EMBL/GenBank/DDBJ databases">
        <title>Frigbacter circumglobatus gen. nov. sp. nov., isolated from sediment cultured in situ.</title>
        <authorList>
            <person name="Zhao Z."/>
        </authorList>
    </citation>
    <scope>NUCLEOTIDE SEQUENCE [LARGE SCALE GENOMIC DNA]</scope>
    <source>
        <strain evidence="6 7">ZYL</strain>
    </source>
</reference>
<dbReference type="PANTHER" id="PTHR45625:SF4">
    <property type="entry name" value="PEPTIDYLPROLYL ISOMERASE DOMAIN AND WD REPEAT-CONTAINING PROTEIN 1"/>
    <property type="match status" value="1"/>
</dbReference>
<feature type="domain" description="PPIase cyclophilin-type" evidence="5">
    <location>
        <begin position="46"/>
        <end position="197"/>
    </location>
</feature>
<keyword evidence="3 6" id="KW-0413">Isomerase</keyword>
<dbReference type="InterPro" id="IPR044666">
    <property type="entry name" value="Cyclophilin_A-like"/>
</dbReference>
<evidence type="ECO:0000256" key="2">
    <source>
        <dbReference type="ARBA" id="ARBA00023110"/>
    </source>
</evidence>
<sequence length="219" mass="23859">MLAKAIMGLLAKKICYAGCGMVMLFSFPLLLTAEEVVIIEIATEFGPMTAELYPERAPLTVANFIQNIEEGLYEGGHFYRAVRLDHSEANAARRMVLIQGGRPEEKQPRRGIPHETTSQSGLSHQRGTLSMARGAPGTAATEFFICLGDNRLLDYESTERPGYAAFGQVIEGIDIAEKIQNGATGARNLSAYEKSIAPGWILPQLLNNSVSISNITTQK</sequence>
<evidence type="ECO:0000259" key="5">
    <source>
        <dbReference type="PROSITE" id="PS50072"/>
    </source>
</evidence>
<dbReference type="PANTHER" id="PTHR45625">
    <property type="entry name" value="PEPTIDYL-PROLYL CIS-TRANS ISOMERASE-RELATED"/>
    <property type="match status" value="1"/>
</dbReference>
<gene>
    <name evidence="6" type="ORF">CRD36_10635</name>
</gene>
<dbReference type="CDD" id="cd00317">
    <property type="entry name" value="cyclophilin"/>
    <property type="match status" value="1"/>
</dbReference>
<dbReference type="InterPro" id="IPR029000">
    <property type="entry name" value="Cyclophilin-like_dom_sf"/>
</dbReference>
<dbReference type="SUPFAM" id="SSF50891">
    <property type="entry name" value="Cyclophilin-like"/>
    <property type="match status" value="1"/>
</dbReference>
<keyword evidence="7" id="KW-1185">Reference proteome</keyword>
<protein>
    <recommendedName>
        <fullName evidence="1">peptidylprolyl isomerase</fullName>
        <ecNumber evidence="1">5.2.1.8</ecNumber>
    </recommendedName>
</protein>